<proteinExistence type="predicted"/>
<feature type="region of interest" description="Disordered" evidence="1">
    <location>
        <begin position="60"/>
        <end position="80"/>
    </location>
</feature>
<accession>A0A4Q4IW76</accession>
<evidence type="ECO:0000256" key="1">
    <source>
        <dbReference type="SAM" id="MobiDB-lite"/>
    </source>
</evidence>
<dbReference type="Proteomes" id="UP000292734">
    <property type="component" value="Unassembled WGS sequence"/>
</dbReference>
<protein>
    <submittedName>
        <fullName evidence="2">Uncharacterized protein</fullName>
    </submittedName>
</protein>
<gene>
    <name evidence="2" type="ORF">EWH08_18590</name>
</gene>
<comment type="caution">
    <text evidence="2">The sequence shown here is derived from an EMBL/GenBank/DDBJ whole genome shotgun (WGS) entry which is preliminary data.</text>
</comment>
<dbReference type="EMBL" id="SEOM01000011">
    <property type="protein sequence ID" value="RYL97848.1"/>
    <property type="molecule type" value="Genomic_DNA"/>
</dbReference>
<organism evidence="2 3">
    <name type="scientific">Sphingobium indicum</name>
    <dbReference type="NCBI Taxonomy" id="332055"/>
    <lineage>
        <taxon>Bacteria</taxon>
        <taxon>Pseudomonadati</taxon>
        <taxon>Pseudomonadota</taxon>
        <taxon>Alphaproteobacteria</taxon>
        <taxon>Sphingomonadales</taxon>
        <taxon>Sphingomonadaceae</taxon>
        <taxon>Sphingobium</taxon>
    </lineage>
</organism>
<sequence length="99" mass="11248">MPISSVHSNTPFFFAPQRRTPIRVTILAWGGGRFAPAAKATKTSRRRACRFLLRRSKRTLPAHLRRTSEGPVGTDNVSPLARPRRFMPHWRLKAPHLPA</sequence>
<name>A0A4Q4IW76_9SPHN</name>
<evidence type="ECO:0000313" key="3">
    <source>
        <dbReference type="Proteomes" id="UP000292734"/>
    </source>
</evidence>
<reference evidence="2 3" key="1">
    <citation type="submission" date="2019-02" db="EMBL/GenBank/DDBJ databases">
        <authorList>
            <person name="Feng G."/>
        </authorList>
    </citation>
    <scope>NUCLEOTIDE SEQUENCE [LARGE SCALE GENOMIC DNA]</scope>
    <source>
        <strain evidence="2 3">DSM 26779</strain>
    </source>
</reference>
<evidence type="ECO:0000313" key="2">
    <source>
        <dbReference type="EMBL" id="RYL97848.1"/>
    </source>
</evidence>
<dbReference type="AlphaFoldDB" id="A0A4Q4IW76"/>